<evidence type="ECO:0000313" key="2">
    <source>
        <dbReference type="EMBL" id="MET7001579.1"/>
    </source>
</evidence>
<evidence type="ECO:0000259" key="1">
    <source>
        <dbReference type="SMART" id="SM00922"/>
    </source>
</evidence>
<dbReference type="EMBL" id="JBEXAC010000004">
    <property type="protein sequence ID" value="MET7001579.1"/>
    <property type="molecule type" value="Genomic_DNA"/>
</dbReference>
<protein>
    <submittedName>
        <fullName evidence="2">Mandelate racemase/muconate lactonizing enzyme family protein</fullName>
    </submittedName>
</protein>
<dbReference type="Pfam" id="PF02746">
    <property type="entry name" value="MR_MLE_N"/>
    <property type="match status" value="1"/>
</dbReference>
<reference evidence="2 3" key="1">
    <citation type="submission" date="2024-06" db="EMBL/GenBank/DDBJ databases">
        <title>Chitinophaga defluvii sp. nov., isolated from municipal sewage.</title>
        <authorList>
            <person name="Zhang L."/>
        </authorList>
    </citation>
    <scope>NUCLEOTIDE SEQUENCE [LARGE SCALE GENOMIC DNA]</scope>
    <source>
        <strain evidence="2 3">H8</strain>
    </source>
</reference>
<proteinExistence type="predicted"/>
<dbReference type="InterPro" id="IPR029065">
    <property type="entry name" value="Enolase_C-like"/>
</dbReference>
<gene>
    <name evidence="2" type="ORF">ABR189_29625</name>
</gene>
<dbReference type="InterPro" id="IPR036849">
    <property type="entry name" value="Enolase-like_C_sf"/>
</dbReference>
<dbReference type="InterPro" id="IPR013342">
    <property type="entry name" value="Mandelate_racemase_C"/>
</dbReference>
<dbReference type="PANTHER" id="PTHR48080">
    <property type="entry name" value="D-GALACTONATE DEHYDRATASE-RELATED"/>
    <property type="match status" value="1"/>
</dbReference>
<dbReference type="SFLD" id="SFLDG00179">
    <property type="entry name" value="mandelate_racemase"/>
    <property type="match status" value="1"/>
</dbReference>
<feature type="domain" description="Mandelate racemase/muconate lactonizing enzyme C-terminal" evidence="1">
    <location>
        <begin position="144"/>
        <end position="244"/>
    </location>
</feature>
<evidence type="ECO:0000313" key="3">
    <source>
        <dbReference type="Proteomes" id="UP001549749"/>
    </source>
</evidence>
<dbReference type="Gene3D" id="3.20.20.120">
    <property type="entry name" value="Enolase-like C-terminal domain"/>
    <property type="match status" value="1"/>
</dbReference>
<dbReference type="SFLD" id="SFLDS00001">
    <property type="entry name" value="Enolase"/>
    <property type="match status" value="1"/>
</dbReference>
<dbReference type="Gene3D" id="3.30.390.10">
    <property type="entry name" value="Enolase-like, N-terminal domain"/>
    <property type="match status" value="1"/>
</dbReference>
<dbReference type="SMART" id="SM00922">
    <property type="entry name" value="MR_MLE"/>
    <property type="match status" value="1"/>
</dbReference>
<dbReference type="InterPro" id="IPR034593">
    <property type="entry name" value="DgoD-like"/>
</dbReference>
<keyword evidence="3" id="KW-1185">Reference proteome</keyword>
<accession>A0ABV2TEW7</accession>
<dbReference type="RefSeq" id="WP_354664153.1">
    <property type="nucleotide sequence ID" value="NZ_JBEXAC010000004.1"/>
</dbReference>
<sequence>MKIESIDFFYLSMPEVLDIGDGSQDAALVRVRAGGLEGWGECEAAPLPTIAAYVCPMSHSACKPVKASVEGMELNTPGDILKISKKVHENSFDLLQADHTLSGIDIALWDLLGKRLNEPVYKLLGYKKAHSKVPYASQLFGDTAEETYQKAVQARNAGYKAVKFGWGPIGRSTAAVDEAHFRAAREGLGKEHYLMIDIGTCWGEDVTAATARLQALKEINAYWLEEPFANMALDAYSQLAGSKPQVPLAAGEGCNNFVQAAAMIHHAGLRFVQIDTGRIGGITAAKRVAELAVNRGITYVNHTFTSHLALSASLQPYAGLENDIICEYPFEPKQLALDITANQLSINEHGTVHVPDQPGLGLTVDPERIRKYLVNTEIKVNGKILYQTPNLL</sequence>
<comment type="caution">
    <text evidence="2">The sequence shown here is derived from an EMBL/GenBank/DDBJ whole genome shotgun (WGS) entry which is preliminary data.</text>
</comment>
<name>A0ABV2TEW7_9BACT</name>
<organism evidence="2 3">
    <name type="scientific">Chitinophaga defluvii</name>
    <dbReference type="NCBI Taxonomy" id="3163343"/>
    <lineage>
        <taxon>Bacteria</taxon>
        <taxon>Pseudomonadati</taxon>
        <taxon>Bacteroidota</taxon>
        <taxon>Chitinophagia</taxon>
        <taxon>Chitinophagales</taxon>
        <taxon>Chitinophagaceae</taxon>
        <taxon>Chitinophaga</taxon>
    </lineage>
</organism>
<dbReference type="InterPro" id="IPR029017">
    <property type="entry name" value="Enolase-like_N"/>
</dbReference>
<dbReference type="InterPro" id="IPR013341">
    <property type="entry name" value="Mandelate_racemase_N_dom"/>
</dbReference>
<dbReference type="Proteomes" id="UP001549749">
    <property type="component" value="Unassembled WGS sequence"/>
</dbReference>
<dbReference type="SUPFAM" id="SSF51604">
    <property type="entry name" value="Enolase C-terminal domain-like"/>
    <property type="match status" value="1"/>
</dbReference>
<dbReference type="Pfam" id="PF13378">
    <property type="entry name" value="MR_MLE_C"/>
    <property type="match status" value="1"/>
</dbReference>
<dbReference type="CDD" id="cd03316">
    <property type="entry name" value="MR_like"/>
    <property type="match status" value="1"/>
</dbReference>
<dbReference type="SUPFAM" id="SSF54826">
    <property type="entry name" value="Enolase N-terminal domain-like"/>
    <property type="match status" value="1"/>
</dbReference>